<dbReference type="Pfam" id="PF13698">
    <property type="entry name" value="DUF4156"/>
    <property type="match status" value="1"/>
</dbReference>
<dbReference type="Proteomes" id="UP000623419">
    <property type="component" value="Unassembled WGS sequence"/>
</dbReference>
<organism evidence="2 3">
    <name type="scientific">Arenimonas soli</name>
    <dbReference type="NCBI Taxonomy" id="2269504"/>
    <lineage>
        <taxon>Bacteria</taxon>
        <taxon>Pseudomonadati</taxon>
        <taxon>Pseudomonadota</taxon>
        <taxon>Gammaproteobacteria</taxon>
        <taxon>Lysobacterales</taxon>
        <taxon>Lysobacteraceae</taxon>
        <taxon>Arenimonas</taxon>
    </lineage>
</organism>
<evidence type="ECO:0000313" key="2">
    <source>
        <dbReference type="EMBL" id="GGA80457.1"/>
    </source>
</evidence>
<evidence type="ECO:0000256" key="1">
    <source>
        <dbReference type="SAM" id="MobiDB-lite"/>
    </source>
</evidence>
<dbReference type="InterPro" id="IPR025294">
    <property type="entry name" value="DUF4156"/>
</dbReference>
<evidence type="ECO:0000313" key="3">
    <source>
        <dbReference type="Proteomes" id="UP000623419"/>
    </source>
</evidence>
<proteinExistence type="predicted"/>
<dbReference type="EMBL" id="BMKC01000002">
    <property type="protein sequence ID" value="GGA80457.1"/>
    <property type="molecule type" value="Genomic_DNA"/>
</dbReference>
<protein>
    <recommendedName>
        <fullName evidence="4">DUF4156 domain-containing protein</fullName>
    </recommendedName>
</protein>
<accession>A0ABQ1HJE0</accession>
<gene>
    <name evidence="2" type="ORF">GCM10011521_18440</name>
</gene>
<keyword evidence="3" id="KW-1185">Reference proteome</keyword>
<sequence length="109" mass="11472">MAPGGAAVKVAAAGQDLSACEKRGEVSVSVRDRLGPYERNNIKVRDELETLARNEAPGLSADTVQPKGEPDDGEQRFLAYRCRGAMPAAGAPSGPAATDDRAETYPIED</sequence>
<evidence type="ECO:0008006" key="4">
    <source>
        <dbReference type="Google" id="ProtNLM"/>
    </source>
</evidence>
<name>A0ABQ1HJE0_9GAMM</name>
<feature type="region of interest" description="Disordered" evidence="1">
    <location>
        <begin position="84"/>
        <end position="109"/>
    </location>
</feature>
<comment type="caution">
    <text evidence="2">The sequence shown here is derived from an EMBL/GenBank/DDBJ whole genome shotgun (WGS) entry which is preliminary data.</text>
</comment>
<reference evidence="3" key="1">
    <citation type="journal article" date="2019" name="Int. J. Syst. Evol. Microbiol.">
        <title>The Global Catalogue of Microorganisms (GCM) 10K type strain sequencing project: providing services to taxonomists for standard genome sequencing and annotation.</title>
        <authorList>
            <consortium name="The Broad Institute Genomics Platform"/>
            <consortium name="The Broad Institute Genome Sequencing Center for Infectious Disease"/>
            <person name="Wu L."/>
            <person name="Ma J."/>
        </authorList>
    </citation>
    <scope>NUCLEOTIDE SEQUENCE [LARGE SCALE GENOMIC DNA]</scope>
    <source>
        <strain evidence="3">CGMCC 1.15905</strain>
    </source>
</reference>
<feature type="compositionally biased region" description="Low complexity" evidence="1">
    <location>
        <begin position="84"/>
        <end position="97"/>
    </location>
</feature>